<dbReference type="AlphaFoldDB" id="A0A7J8NJR9"/>
<sequence length="105" mass="11829">MGACTYPIDHILDPTMVKVHACLQALQFAEDLSFRRILVEGDALTVIRKMKSTNEDKSVIGMVIRASKDKVETFEEIEFCYIPREVDAVAYGLAQEGKQLESAKY</sequence>
<dbReference type="Pfam" id="PF13456">
    <property type="entry name" value="RVT_3"/>
    <property type="match status" value="1"/>
</dbReference>
<accession>A0A7J8NJR9</accession>
<dbReference type="EMBL" id="JABEZX010354265">
    <property type="protein sequence ID" value="MBA0577237.1"/>
    <property type="molecule type" value="Genomic_DNA"/>
</dbReference>
<protein>
    <recommendedName>
        <fullName evidence="1">RNase H type-1 domain-containing protein</fullName>
    </recommendedName>
</protein>
<dbReference type="Gene3D" id="3.30.420.10">
    <property type="entry name" value="Ribonuclease H-like superfamily/Ribonuclease H"/>
    <property type="match status" value="1"/>
</dbReference>
<evidence type="ECO:0000259" key="1">
    <source>
        <dbReference type="Pfam" id="PF13456"/>
    </source>
</evidence>
<organism evidence="2 3">
    <name type="scientific">Gossypium lobatum</name>
    <dbReference type="NCBI Taxonomy" id="34289"/>
    <lineage>
        <taxon>Eukaryota</taxon>
        <taxon>Viridiplantae</taxon>
        <taxon>Streptophyta</taxon>
        <taxon>Embryophyta</taxon>
        <taxon>Tracheophyta</taxon>
        <taxon>Spermatophyta</taxon>
        <taxon>Magnoliopsida</taxon>
        <taxon>eudicotyledons</taxon>
        <taxon>Gunneridae</taxon>
        <taxon>Pentapetalae</taxon>
        <taxon>rosids</taxon>
        <taxon>malvids</taxon>
        <taxon>Malvales</taxon>
        <taxon>Malvaceae</taxon>
        <taxon>Malvoideae</taxon>
        <taxon>Gossypium</taxon>
    </lineage>
</organism>
<dbReference type="InterPro" id="IPR036397">
    <property type="entry name" value="RNaseH_sf"/>
</dbReference>
<keyword evidence="3" id="KW-1185">Reference proteome</keyword>
<dbReference type="PANTHER" id="PTHR47074:SF61">
    <property type="entry name" value="RNASE H TYPE-1 DOMAIN-CONTAINING PROTEIN"/>
    <property type="match status" value="1"/>
</dbReference>
<gene>
    <name evidence="2" type="ORF">Golob_027835</name>
</gene>
<dbReference type="InterPro" id="IPR044730">
    <property type="entry name" value="RNase_H-like_dom_plant"/>
</dbReference>
<dbReference type="PANTHER" id="PTHR47074">
    <property type="entry name" value="BNAC02G40300D PROTEIN"/>
    <property type="match status" value="1"/>
</dbReference>
<comment type="caution">
    <text evidence="2">The sequence shown here is derived from an EMBL/GenBank/DDBJ whole genome shotgun (WGS) entry which is preliminary data.</text>
</comment>
<dbReference type="CDD" id="cd06222">
    <property type="entry name" value="RNase_H_like"/>
    <property type="match status" value="1"/>
</dbReference>
<evidence type="ECO:0000313" key="3">
    <source>
        <dbReference type="Proteomes" id="UP000593572"/>
    </source>
</evidence>
<proteinExistence type="predicted"/>
<dbReference type="InterPro" id="IPR002156">
    <property type="entry name" value="RNaseH_domain"/>
</dbReference>
<feature type="domain" description="RNase H type-1" evidence="1">
    <location>
        <begin position="4"/>
        <end position="96"/>
    </location>
</feature>
<dbReference type="InterPro" id="IPR052929">
    <property type="entry name" value="RNase_H-like_EbsB-rel"/>
</dbReference>
<dbReference type="GO" id="GO:0003676">
    <property type="term" value="F:nucleic acid binding"/>
    <property type="evidence" value="ECO:0007669"/>
    <property type="project" value="InterPro"/>
</dbReference>
<name>A0A7J8NJR9_9ROSI</name>
<dbReference type="GO" id="GO:0004523">
    <property type="term" value="F:RNA-DNA hybrid ribonuclease activity"/>
    <property type="evidence" value="ECO:0007669"/>
    <property type="project" value="InterPro"/>
</dbReference>
<reference evidence="2 3" key="1">
    <citation type="journal article" date="2019" name="Genome Biol. Evol.">
        <title>Insights into the evolution of the New World diploid cottons (Gossypium, subgenus Houzingenia) based on genome sequencing.</title>
        <authorList>
            <person name="Grover C.E."/>
            <person name="Arick M.A. 2nd"/>
            <person name="Thrash A."/>
            <person name="Conover J.L."/>
            <person name="Sanders W.S."/>
            <person name="Peterson D.G."/>
            <person name="Frelichowski J.E."/>
            <person name="Scheffler J.A."/>
            <person name="Scheffler B.E."/>
            <person name="Wendel J.F."/>
        </authorList>
    </citation>
    <scope>NUCLEOTIDE SEQUENCE [LARGE SCALE GENOMIC DNA]</scope>
    <source>
        <strain evidence="2">157</strain>
        <tissue evidence="2">Leaf</tissue>
    </source>
</reference>
<dbReference type="Proteomes" id="UP000593572">
    <property type="component" value="Unassembled WGS sequence"/>
</dbReference>
<evidence type="ECO:0000313" key="2">
    <source>
        <dbReference type="EMBL" id="MBA0577237.1"/>
    </source>
</evidence>